<feature type="compositionally biased region" description="Basic and acidic residues" evidence="2">
    <location>
        <begin position="122"/>
        <end position="137"/>
    </location>
</feature>
<feature type="region of interest" description="Disordered" evidence="2">
    <location>
        <begin position="1"/>
        <end position="55"/>
    </location>
</feature>
<feature type="compositionally biased region" description="Polar residues" evidence="2">
    <location>
        <begin position="88"/>
        <end position="102"/>
    </location>
</feature>
<dbReference type="AlphaFoldDB" id="A0A1Z8JUB6"/>
<evidence type="ECO:0000256" key="2">
    <source>
        <dbReference type="SAM" id="MobiDB-lite"/>
    </source>
</evidence>
<gene>
    <name evidence="3" type="ORF">CAS74_000554</name>
</gene>
<feature type="compositionally biased region" description="Low complexity" evidence="2">
    <location>
        <begin position="20"/>
        <end position="51"/>
    </location>
</feature>
<evidence type="ECO:0000313" key="4">
    <source>
        <dbReference type="Proteomes" id="UP000195871"/>
    </source>
</evidence>
<evidence type="ECO:0000313" key="3">
    <source>
        <dbReference type="EMBL" id="OUT24170.1"/>
    </source>
</evidence>
<keyword evidence="1" id="KW-0175">Coiled coil</keyword>
<dbReference type="Proteomes" id="UP000195871">
    <property type="component" value="Unassembled WGS sequence"/>
</dbReference>
<name>A0A1Z8JUB6_PICKU</name>
<evidence type="ECO:0000256" key="1">
    <source>
        <dbReference type="SAM" id="Coils"/>
    </source>
</evidence>
<reference evidence="3 4" key="1">
    <citation type="submission" date="2017-05" db="EMBL/GenBank/DDBJ databases">
        <title>The Genome Sequence of Candida krusei Ckrusei653.</title>
        <authorList>
            <person name="Cuomo C."/>
            <person name="Forche A."/>
            <person name="Young S."/>
            <person name="Abouelleil A."/>
            <person name="Cao P."/>
            <person name="Chapman S."/>
            <person name="Cusick C."/>
            <person name="Shea T."/>
            <person name="Nusbaum C."/>
            <person name="Birren B."/>
        </authorList>
    </citation>
    <scope>NUCLEOTIDE SEQUENCE [LARGE SCALE GENOMIC DNA]</scope>
    <source>
        <strain evidence="3 4">Ckrusei653</strain>
    </source>
</reference>
<protein>
    <submittedName>
        <fullName evidence="3">Uncharacterized protein</fullName>
    </submittedName>
</protein>
<sequence>MPSPPIVPIAFSPARDTGNSSSPSNLSSESSTPSRSRISSRVFSGSVRGSRTPSLIIPVVSTSGTAEELEKDNDLVDIDVNLNDAETIQETDSQPGFFNEPSSPKLPARPPATPKRPNANDFKPESPEEYGMERVEGLEFSPASIHTSKTRHSARHDDGNDMGETLDSVLGKHSDSEPISVQNEKYLIANRENQIKHVVALLQKANLVVPDGVYFQKLRSSNSYIEVESELQAGSYDTGDFPTLFTLLLNSLRVAETAFSHASKLNPQTEKKLDTTIAGLPFLVNSSSEQKARFKSDISSIYSVLETIGELSIDEYVDINTNSVATVNPNALVAAFVFRFASKNILPQALVLALLLDTFIVKVSEESKEFSFLLLRAVEESDPSFFLYEKNPLGYVNSLIQSNEFWLNLVEQLFTNDKVSNVHPLGLTITLRNIVIHGTNSLVEVIVGLKNRLEIFGGDISKVDGPPLPVHCNILRYHREYTILNDSAASQLTSHTLEKLSAKHDELESILSRKKHAYDELLNNYKQLNEEKMSVSSKINKHKVENEKLAALKRQLAAQVEQALGQFDVIKQTMEKNRRVQELNETMVKEIDRLKKENKKLKS</sequence>
<dbReference type="VEuPathDB" id="FungiDB:C5L36_0C05430"/>
<accession>A0A1Z8JUB6</accession>
<dbReference type="EMBL" id="NHMM01000001">
    <property type="protein sequence ID" value="OUT24170.1"/>
    <property type="molecule type" value="Genomic_DNA"/>
</dbReference>
<feature type="coiled-coil region" evidence="1">
    <location>
        <begin position="497"/>
        <end position="600"/>
    </location>
</feature>
<comment type="caution">
    <text evidence="3">The sequence shown here is derived from an EMBL/GenBank/DDBJ whole genome shotgun (WGS) entry which is preliminary data.</text>
</comment>
<organism evidence="3 4">
    <name type="scientific">Pichia kudriavzevii</name>
    <name type="common">Yeast</name>
    <name type="synonym">Issatchenkia orientalis</name>
    <dbReference type="NCBI Taxonomy" id="4909"/>
    <lineage>
        <taxon>Eukaryota</taxon>
        <taxon>Fungi</taxon>
        <taxon>Dikarya</taxon>
        <taxon>Ascomycota</taxon>
        <taxon>Saccharomycotina</taxon>
        <taxon>Pichiomycetes</taxon>
        <taxon>Pichiales</taxon>
        <taxon>Pichiaceae</taxon>
        <taxon>Pichia</taxon>
    </lineage>
</organism>
<feature type="region of interest" description="Disordered" evidence="2">
    <location>
        <begin position="88"/>
        <end position="161"/>
    </location>
</feature>
<proteinExistence type="predicted"/>